<dbReference type="RefSeq" id="WP_127939525.1">
    <property type="nucleotide sequence ID" value="NZ_SAUN01000001.1"/>
</dbReference>
<comment type="caution">
    <text evidence="2">The sequence shown here is derived from an EMBL/GenBank/DDBJ whole genome shotgun (WGS) entry which is preliminary data.</text>
</comment>
<dbReference type="OrthoDB" id="9815928at2"/>
<name>A0A438MN01_9ACTN</name>
<gene>
    <name evidence="2" type="ORF">EDD27_9938</name>
</gene>
<dbReference type="Proteomes" id="UP000284824">
    <property type="component" value="Unassembled WGS sequence"/>
</dbReference>
<feature type="signal peptide" evidence="1">
    <location>
        <begin position="1"/>
        <end position="30"/>
    </location>
</feature>
<dbReference type="AlphaFoldDB" id="A0A438MN01"/>
<dbReference type="EMBL" id="SAUN01000001">
    <property type="protein sequence ID" value="RVX47019.1"/>
    <property type="molecule type" value="Genomic_DNA"/>
</dbReference>
<evidence type="ECO:0000313" key="3">
    <source>
        <dbReference type="Proteomes" id="UP000284824"/>
    </source>
</evidence>
<protein>
    <recommendedName>
        <fullName evidence="4">SH3 domain-containing protein</fullName>
    </recommendedName>
</protein>
<feature type="chain" id="PRO_5039428565" description="SH3 domain-containing protein" evidence="1">
    <location>
        <begin position="31"/>
        <end position="128"/>
    </location>
</feature>
<sequence>MTRKPFLTRLGTVAATMVVLGASLSGQVQPAAAESAAAPTCRGWVHGNYDAGWDSIAKASYLKVGPYAVCGNIKYLRENTKVYFHCQRLNGYGHTWVYVRVEGTKKEGWVSFDNLEHWSANLIAHCDG</sequence>
<reference evidence="2 3" key="1">
    <citation type="submission" date="2019-01" db="EMBL/GenBank/DDBJ databases">
        <title>Sequencing the genomes of 1000 actinobacteria strains.</title>
        <authorList>
            <person name="Klenk H.-P."/>
        </authorList>
    </citation>
    <scope>NUCLEOTIDE SEQUENCE [LARGE SCALE GENOMIC DNA]</scope>
    <source>
        <strain evidence="2 3">DSM 43925</strain>
    </source>
</reference>
<evidence type="ECO:0000313" key="2">
    <source>
        <dbReference type="EMBL" id="RVX47019.1"/>
    </source>
</evidence>
<proteinExistence type="predicted"/>
<organism evidence="2 3">
    <name type="scientific">Nonomuraea polychroma</name>
    <dbReference type="NCBI Taxonomy" id="46176"/>
    <lineage>
        <taxon>Bacteria</taxon>
        <taxon>Bacillati</taxon>
        <taxon>Actinomycetota</taxon>
        <taxon>Actinomycetes</taxon>
        <taxon>Streptosporangiales</taxon>
        <taxon>Streptosporangiaceae</taxon>
        <taxon>Nonomuraea</taxon>
    </lineage>
</organism>
<evidence type="ECO:0000256" key="1">
    <source>
        <dbReference type="SAM" id="SignalP"/>
    </source>
</evidence>
<evidence type="ECO:0008006" key="4">
    <source>
        <dbReference type="Google" id="ProtNLM"/>
    </source>
</evidence>
<keyword evidence="1" id="KW-0732">Signal</keyword>
<accession>A0A438MN01</accession>
<keyword evidence="3" id="KW-1185">Reference proteome</keyword>